<evidence type="ECO:0000259" key="3">
    <source>
        <dbReference type="Pfam" id="PF06414"/>
    </source>
</evidence>
<reference evidence="4 5" key="1">
    <citation type="submission" date="2016-06" db="EMBL/GenBank/DDBJ databases">
        <title>Draft genome of Moraxella nonliquefaciens CCUG 60284.</title>
        <authorList>
            <person name="Salva-Serra F."/>
            <person name="Engstrom-Jakobsson H."/>
            <person name="Thorell K."/>
            <person name="Gonzales-Siles L."/>
            <person name="Karlsson R."/>
            <person name="Boulund F."/>
            <person name="Engstrand L."/>
            <person name="Kristiansson E."/>
            <person name="Moore E."/>
        </authorList>
    </citation>
    <scope>NUCLEOTIDE SEQUENCE [LARGE SCALE GENOMIC DNA]</scope>
    <source>
        <strain evidence="4 5">CCUG 60284</strain>
    </source>
</reference>
<dbReference type="AlphaFoldDB" id="A0A1B8PIL9"/>
<dbReference type="SUPFAM" id="SSF52540">
    <property type="entry name" value="P-loop containing nucleoside triphosphate hydrolases"/>
    <property type="match status" value="1"/>
</dbReference>
<keyword evidence="1" id="KW-0547">Nucleotide-binding</keyword>
<dbReference type="PANTHER" id="PTHR39206:SF1">
    <property type="entry name" value="SLL8004 PROTEIN"/>
    <property type="match status" value="1"/>
</dbReference>
<dbReference type="EMBL" id="LZDN01000034">
    <property type="protein sequence ID" value="OBX49647.1"/>
    <property type="molecule type" value="Genomic_DNA"/>
</dbReference>
<evidence type="ECO:0000256" key="2">
    <source>
        <dbReference type="ARBA" id="ARBA00022840"/>
    </source>
</evidence>
<evidence type="ECO:0000256" key="1">
    <source>
        <dbReference type="ARBA" id="ARBA00022741"/>
    </source>
</evidence>
<dbReference type="InterPro" id="IPR027417">
    <property type="entry name" value="P-loop_NTPase"/>
</dbReference>
<dbReference type="GO" id="GO:0016301">
    <property type="term" value="F:kinase activity"/>
    <property type="evidence" value="ECO:0007669"/>
    <property type="project" value="InterPro"/>
</dbReference>
<dbReference type="OrthoDB" id="9791543at2"/>
<dbReference type="GO" id="GO:0005524">
    <property type="term" value="F:ATP binding"/>
    <property type="evidence" value="ECO:0007669"/>
    <property type="project" value="UniProtKB-KW"/>
</dbReference>
<sequence>MKKPTIIFIGGINGAGKSSIRDKQLNIDENSINIDPDKISKQFKINGIGTNVSNLQGGKEAIRIFEQAIKDGKDIVFETTLSGNSVFKRFDKAQQNGYKIDVLYMGLNSVNKHIDRVAHRVSVGGHHIDTTTICKRFDLRDENLEKAFLRSDNFILFDNSYEEPKLSLEYNKDRNSIYLSTDEKWVVNIAKKLSQKHDIQMISITEEQKNKLDELLAKLSIEQIKKDHPTISDNNAKVIELFINTQLAKYHDKPNAQQAILEKIQSQLPDIASGKISLPDLPNQDKGKGR</sequence>
<organism evidence="4 5">
    <name type="scientific">Moraxella nonliquefaciens</name>
    <dbReference type="NCBI Taxonomy" id="478"/>
    <lineage>
        <taxon>Bacteria</taxon>
        <taxon>Pseudomonadati</taxon>
        <taxon>Pseudomonadota</taxon>
        <taxon>Gammaproteobacteria</taxon>
        <taxon>Moraxellales</taxon>
        <taxon>Moraxellaceae</taxon>
        <taxon>Moraxella</taxon>
    </lineage>
</organism>
<dbReference type="PANTHER" id="PTHR39206">
    <property type="entry name" value="SLL8004 PROTEIN"/>
    <property type="match status" value="1"/>
</dbReference>
<evidence type="ECO:0000313" key="4">
    <source>
        <dbReference type="EMBL" id="OBX49647.1"/>
    </source>
</evidence>
<comment type="caution">
    <text evidence="4">The sequence shown here is derived from an EMBL/GenBank/DDBJ whole genome shotgun (WGS) entry which is preliminary data.</text>
</comment>
<accession>A0A1B8PIL9</accession>
<dbReference type="InterPro" id="IPR010488">
    <property type="entry name" value="Zeta_toxin_domain"/>
</dbReference>
<feature type="domain" description="Zeta toxin" evidence="3">
    <location>
        <begin position="2"/>
        <end position="124"/>
    </location>
</feature>
<dbReference type="RefSeq" id="WP_066888413.1">
    <property type="nucleotide sequence ID" value="NZ_LZDM01000041.1"/>
</dbReference>
<dbReference type="Proteomes" id="UP000092671">
    <property type="component" value="Unassembled WGS sequence"/>
</dbReference>
<dbReference type="Pfam" id="PF06414">
    <property type="entry name" value="Zeta_toxin"/>
    <property type="match status" value="1"/>
</dbReference>
<proteinExistence type="predicted"/>
<evidence type="ECO:0000313" key="5">
    <source>
        <dbReference type="Proteomes" id="UP000092671"/>
    </source>
</evidence>
<name>A0A1B8PIL9_MORNO</name>
<protein>
    <recommendedName>
        <fullName evidence="3">Zeta toxin domain-containing protein</fullName>
    </recommendedName>
</protein>
<dbReference type="Gene3D" id="3.40.50.300">
    <property type="entry name" value="P-loop containing nucleotide triphosphate hydrolases"/>
    <property type="match status" value="1"/>
</dbReference>
<gene>
    <name evidence="4" type="ORF">A9Z60_03180</name>
</gene>
<keyword evidence="2" id="KW-0067">ATP-binding</keyword>